<dbReference type="Proteomes" id="UP000789359">
    <property type="component" value="Unassembled WGS sequence"/>
</dbReference>
<evidence type="ECO:0000256" key="3">
    <source>
        <dbReference type="ARBA" id="ARBA00022630"/>
    </source>
</evidence>
<comment type="similarity">
    <text evidence="2">Belongs to the nitroreductase family.</text>
</comment>
<name>A0ABM8Q6I4_9BACT</name>
<keyword evidence="8" id="KW-1185">Reference proteome</keyword>
<comment type="caution">
    <text evidence="7">The sequence shown here is derived from an EMBL/GenBank/DDBJ whole genome shotgun (WGS) entry which is preliminary data.</text>
</comment>
<evidence type="ECO:0000256" key="4">
    <source>
        <dbReference type="ARBA" id="ARBA00022643"/>
    </source>
</evidence>
<dbReference type="InterPro" id="IPR029479">
    <property type="entry name" value="Nitroreductase"/>
</dbReference>
<evidence type="ECO:0000256" key="2">
    <source>
        <dbReference type="ARBA" id="ARBA00007118"/>
    </source>
</evidence>
<evidence type="ECO:0000256" key="1">
    <source>
        <dbReference type="ARBA" id="ARBA00001917"/>
    </source>
</evidence>
<sequence length="189" mass="20743">MNLVEAMQKRTSLRDFTDYVPSKAEIDAILEAIYHAPVVFMSKNTHIGVITDKAVLKQLDELGVSRYGKPLNISSVLYNAPVYIVISAPLVSEVPEAFKEAIDLDFCNRSLAWTIGTMVQNIQLRATDLGLASCPVNGTVAGLIHDKELSQKIGIPDGYTPLTSVVIGKSKTPYKVREGQKDNYLVSFV</sequence>
<organism evidence="7 8">
    <name type="scientific">Campylobacter suis</name>
    <dbReference type="NCBI Taxonomy" id="2790657"/>
    <lineage>
        <taxon>Bacteria</taxon>
        <taxon>Pseudomonadati</taxon>
        <taxon>Campylobacterota</taxon>
        <taxon>Epsilonproteobacteria</taxon>
        <taxon>Campylobacterales</taxon>
        <taxon>Campylobacteraceae</taxon>
        <taxon>Campylobacter</taxon>
    </lineage>
</organism>
<evidence type="ECO:0000259" key="6">
    <source>
        <dbReference type="Pfam" id="PF00881"/>
    </source>
</evidence>
<keyword evidence="3" id="KW-0285">Flavoprotein</keyword>
<gene>
    <name evidence="7" type="ORF">LMG8286_01299</name>
</gene>
<dbReference type="InterPro" id="IPR000415">
    <property type="entry name" value="Nitroreductase-like"/>
</dbReference>
<feature type="domain" description="Nitroreductase" evidence="6">
    <location>
        <begin position="8"/>
        <end position="169"/>
    </location>
</feature>
<accession>A0ABM8Q6I4</accession>
<comment type="cofactor">
    <cofactor evidence="1">
        <name>FMN</name>
        <dbReference type="ChEBI" id="CHEBI:58210"/>
    </cofactor>
</comment>
<evidence type="ECO:0000256" key="5">
    <source>
        <dbReference type="ARBA" id="ARBA00023002"/>
    </source>
</evidence>
<dbReference type="EMBL" id="CAJHOE010000003">
    <property type="protein sequence ID" value="CAD7288424.1"/>
    <property type="molecule type" value="Genomic_DNA"/>
</dbReference>
<dbReference type="RefSeq" id="WP_230057055.1">
    <property type="nucleotide sequence ID" value="NZ_CAJHOE010000003.1"/>
</dbReference>
<dbReference type="SUPFAM" id="SSF55469">
    <property type="entry name" value="FMN-dependent nitroreductase-like"/>
    <property type="match status" value="1"/>
</dbReference>
<protein>
    <recommendedName>
        <fullName evidence="6">Nitroreductase domain-containing protein</fullName>
    </recommendedName>
</protein>
<dbReference type="PANTHER" id="PTHR43673:SF2">
    <property type="entry name" value="NITROREDUCTASE"/>
    <property type="match status" value="1"/>
</dbReference>
<dbReference type="CDD" id="cd02062">
    <property type="entry name" value="Nitro_FMN_reductase"/>
    <property type="match status" value="1"/>
</dbReference>
<keyword evidence="5" id="KW-0560">Oxidoreductase</keyword>
<keyword evidence="4" id="KW-0288">FMN</keyword>
<proteinExistence type="inferred from homology"/>
<dbReference type="Pfam" id="PF00881">
    <property type="entry name" value="Nitroreductase"/>
    <property type="match status" value="1"/>
</dbReference>
<reference evidence="7 8" key="1">
    <citation type="submission" date="2020-11" db="EMBL/GenBank/DDBJ databases">
        <authorList>
            <person name="Peeters C."/>
        </authorList>
    </citation>
    <scope>NUCLEOTIDE SEQUENCE [LARGE SCALE GENOMIC DNA]</scope>
    <source>
        <strain evidence="7 8">LMG 8286</strain>
    </source>
</reference>
<evidence type="ECO:0000313" key="8">
    <source>
        <dbReference type="Proteomes" id="UP000789359"/>
    </source>
</evidence>
<dbReference type="PANTHER" id="PTHR43673">
    <property type="entry name" value="NAD(P)H NITROREDUCTASE YDGI-RELATED"/>
    <property type="match status" value="1"/>
</dbReference>
<evidence type="ECO:0000313" key="7">
    <source>
        <dbReference type="EMBL" id="CAD7288424.1"/>
    </source>
</evidence>
<dbReference type="Gene3D" id="3.40.109.10">
    <property type="entry name" value="NADH Oxidase"/>
    <property type="match status" value="1"/>
</dbReference>